<dbReference type="Proteomes" id="UP000638188">
    <property type="component" value="Unassembled WGS sequence"/>
</dbReference>
<evidence type="ECO:0000313" key="2">
    <source>
        <dbReference type="EMBL" id="GGC86027.1"/>
    </source>
</evidence>
<dbReference type="EMBL" id="BMFF01000001">
    <property type="protein sequence ID" value="GGC86027.1"/>
    <property type="molecule type" value="Genomic_DNA"/>
</dbReference>
<sequence>MAMNWAEPANTRADMARVAVAESPDETARVPKIMPNGRAPTSIGMVSLAPTNADLQRGDMLWPFNDQASETTLWR</sequence>
<feature type="region of interest" description="Disordered" evidence="1">
    <location>
        <begin position="21"/>
        <end position="41"/>
    </location>
</feature>
<proteinExistence type="predicted"/>
<reference evidence="3" key="1">
    <citation type="journal article" date="2019" name="Int. J. Syst. Evol. Microbiol.">
        <title>The Global Catalogue of Microorganisms (GCM) 10K type strain sequencing project: providing services to taxonomists for standard genome sequencing and annotation.</title>
        <authorList>
            <consortium name="The Broad Institute Genomics Platform"/>
            <consortium name="The Broad Institute Genome Sequencing Center for Infectious Disease"/>
            <person name="Wu L."/>
            <person name="Ma J."/>
        </authorList>
    </citation>
    <scope>NUCLEOTIDE SEQUENCE [LARGE SCALE GENOMIC DNA]</scope>
    <source>
        <strain evidence="3">CGMCC 1.12482</strain>
    </source>
</reference>
<organism evidence="2 3">
    <name type="scientific">Halopseudomonas salina</name>
    <dbReference type="NCBI Taxonomy" id="1323744"/>
    <lineage>
        <taxon>Bacteria</taxon>
        <taxon>Pseudomonadati</taxon>
        <taxon>Pseudomonadota</taxon>
        <taxon>Gammaproteobacteria</taxon>
        <taxon>Pseudomonadales</taxon>
        <taxon>Pseudomonadaceae</taxon>
        <taxon>Halopseudomonas</taxon>
    </lineage>
</organism>
<evidence type="ECO:0000313" key="3">
    <source>
        <dbReference type="Proteomes" id="UP000638188"/>
    </source>
</evidence>
<name>A0ABQ1NW65_9GAMM</name>
<protein>
    <submittedName>
        <fullName evidence="2">Uncharacterized protein</fullName>
    </submittedName>
</protein>
<evidence type="ECO:0000256" key="1">
    <source>
        <dbReference type="SAM" id="MobiDB-lite"/>
    </source>
</evidence>
<gene>
    <name evidence="2" type="ORF">GCM10007418_02230</name>
</gene>
<comment type="caution">
    <text evidence="2">The sequence shown here is derived from an EMBL/GenBank/DDBJ whole genome shotgun (WGS) entry which is preliminary data.</text>
</comment>
<accession>A0ABQ1NW65</accession>
<keyword evidence="3" id="KW-1185">Reference proteome</keyword>